<reference evidence="1 2" key="1">
    <citation type="journal article" date="2018" name="Front. Plant Sci.">
        <title>Red Clover (Trifolium pratense) and Zigzag Clover (T. medium) - A Picture of Genomic Similarities and Differences.</title>
        <authorList>
            <person name="Dluhosova J."/>
            <person name="Istvanek J."/>
            <person name="Nedelnik J."/>
            <person name="Repkova J."/>
        </authorList>
    </citation>
    <scope>NUCLEOTIDE SEQUENCE [LARGE SCALE GENOMIC DNA]</scope>
    <source>
        <strain evidence="2">cv. 10/8</strain>
        <tissue evidence="1">Leaf</tissue>
    </source>
</reference>
<keyword evidence="2" id="KW-1185">Reference proteome</keyword>
<evidence type="ECO:0000313" key="2">
    <source>
        <dbReference type="Proteomes" id="UP000265520"/>
    </source>
</evidence>
<sequence>ENGTMHNMDRVHRWILQQQGKWGRPHPRKRARLNGRSFPEILILSNK</sequence>
<name>A0A392TS99_9FABA</name>
<protein>
    <submittedName>
        <fullName evidence="1">Uncharacterized protein</fullName>
    </submittedName>
</protein>
<dbReference type="EMBL" id="LXQA010648967">
    <property type="protein sequence ID" value="MCI64083.1"/>
    <property type="molecule type" value="Genomic_DNA"/>
</dbReference>
<feature type="non-terminal residue" evidence="1">
    <location>
        <position position="1"/>
    </location>
</feature>
<organism evidence="1 2">
    <name type="scientific">Trifolium medium</name>
    <dbReference type="NCBI Taxonomy" id="97028"/>
    <lineage>
        <taxon>Eukaryota</taxon>
        <taxon>Viridiplantae</taxon>
        <taxon>Streptophyta</taxon>
        <taxon>Embryophyta</taxon>
        <taxon>Tracheophyta</taxon>
        <taxon>Spermatophyta</taxon>
        <taxon>Magnoliopsida</taxon>
        <taxon>eudicotyledons</taxon>
        <taxon>Gunneridae</taxon>
        <taxon>Pentapetalae</taxon>
        <taxon>rosids</taxon>
        <taxon>fabids</taxon>
        <taxon>Fabales</taxon>
        <taxon>Fabaceae</taxon>
        <taxon>Papilionoideae</taxon>
        <taxon>50 kb inversion clade</taxon>
        <taxon>NPAAA clade</taxon>
        <taxon>Hologalegina</taxon>
        <taxon>IRL clade</taxon>
        <taxon>Trifolieae</taxon>
        <taxon>Trifolium</taxon>
    </lineage>
</organism>
<dbReference type="Proteomes" id="UP000265520">
    <property type="component" value="Unassembled WGS sequence"/>
</dbReference>
<comment type="caution">
    <text evidence="1">The sequence shown here is derived from an EMBL/GenBank/DDBJ whole genome shotgun (WGS) entry which is preliminary data.</text>
</comment>
<dbReference type="AlphaFoldDB" id="A0A392TS99"/>
<proteinExistence type="predicted"/>
<accession>A0A392TS99</accession>
<evidence type="ECO:0000313" key="1">
    <source>
        <dbReference type="EMBL" id="MCI64083.1"/>
    </source>
</evidence>